<dbReference type="GO" id="GO:0030246">
    <property type="term" value="F:carbohydrate binding"/>
    <property type="evidence" value="ECO:0007669"/>
    <property type="project" value="UniProtKB-ARBA"/>
</dbReference>
<evidence type="ECO:0000256" key="2">
    <source>
        <dbReference type="ARBA" id="ARBA00007639"/>
    </source>
</evidence>
<dbReference type="EMBL" id="OBQD01000029">
    <property type="protein sequence ID" value="SOC47359.1"/>
    <property type="molecule type" value="Genomic_DNA"/>
</dbReference>
<comment type="subcellular location">
    <subcellularLocation>
        <location evidence="1">Cell envelope</location>
    </subcellularLocation>
</comment>
<dbReference type="CDD" id="cd06321">
    <property type="entry name" value="PBP1_ABC_sugar_binding-like"/>
    <property type="match status" value="1"/>
</dbReference>
<evidence type="ECO:0000259" key="4">
    <source>
        <dbReference type="Pfam" id="PF13407"/>
    </source>
</evidence>
<dbReference type="GO" id="GO:0030313">
    <property type="term" value="C:cell envelope"/>
    <property type="evidence" value="ECO:0007669"/>
    <property type="project" value="UniProtKB-SubCell"/>
</dbReference>
<evidence type="ECO:0000313" key="5">
    <source>
        <dbReference type="EMBL" id="SOC47359.1"/>
    </source>
</evidence>
<dbReference type="Proteomes" id="UP000219167">
    <property type="component" value="Unassembled WGS sequence"/>
</dbReference>
<dbReference type="PANTHER" id="PTHR46847">
    <property type="entry name" value="D-ALLOSE-BINDING PERIPLASMIC PROTEIN-RELATED"/>
    <property type="match status" value="1"/>
</dbReference>
<dbReference type="InterPro" id="IPR025997">
    <property type="entry name" value="SBP_2_dom"/>
</dbReference>
<dbReference type="PANTHER" id="PTHR46847:SF2">
    <property type="entry name" value="ABC TRANSPORTER SUGAR-BINDING PROTEIN"/>
    <property type="match status" value="1"/>
</dbReference>
<accession>A0A285UZV3</accession>
<gene>
    <name evidence="5" type="ORF">SAMN05892877_12912</name>
</gene>
<evidence type="ECO:0000256" key="3">
    <source>
        <dbReference type="ARBA" id="ARBA00022729"/>
    </source>
</evidence>
<keyword evidence="6" id="KW-1185">Reference proteome</keyword>
<dbReference type="AlphaFoldDB" id="A0A285UZV3"/>
<dbReference type="Gene3D" id="3.40.50.2300">
    <property type="match status" value="2"/>
</dbReference>
<dbReference type="Pfam" id="PF13407">
    <property type="entry name" value="Peripla_BP_4"/>
    <property type="match status" value="1"/>
</dbReference>
<name>A0A285UZV3_9HYPH</name>
<protein>
    <submittedName>
        <fullName evidence="5">Monosaccharide ABC transporter substrate-binding protein (CUT2 family)</fullName>
    </submittedName>
</protein>
<keyword evidence="3" id="KW-0732">Signal</keyword>
<feature type="domain" description="Periplasmic binding protein" evidence="4">
    <location>
        <begin position="48"/>
        <end position="303"/>
    </location>
</feature>
<proteinExistence type="inferred from homology"/>
<evidence type="ECO:0000256" key="1">
    <source>
        <dbReference type="ARBA" id="ARBA00004196"/>
    </source>
</evidence>
<dbReference type="SUPFAM" id="SSF53822">
    <property type="entry name" value="Periplasmic binding protein-like I"/>
    <property type="match status" value="1"/>
</dbReference>
<reference evidence="5 6" key="1">
    <citation type="submission" date="2017-08" db="EMBL/GenBank/DDBJ databases">
        <authorList>
            <person name="de Groot N.N."/>
        </authorList>
    </citation>
    <scope>NUCLEOTIDE SEQUENCE [LARGE SCALE GENOMIC DNA]</scope>
    <source>
        <strain evidence="5 6">JC85</strain>
    </source>
</reference>
<comment type="similarity">
    <text evidence="2">Belongs to the bacterial solute-binding protein 2 family.</text>
</comment>
<dbReference type="InterPro" id="IPR028082">
    <property type="entry name" value="Peripla_BP_I"/>
</dbReference>
<sequence length="331" mass="34427">MNRSATGNNGAKRATMEENMRLMSKLLVGTAMAAALCMPAAAKDLNKIGISVGLLGNPFFVATIKGIEDRAKEINPNVEVISVSADYDLNKQVSQIDSFIAAGVDIIMLNAVDAKAIAPAVKKAQAAGVVVAAFDVSAPGADVTVMTNNVKAGEEACNYIAEKLGGKGDVVIINGPASSSILDRVQGCKEALGKHADIKILSDDQNGQGSRDGGLAVMQGLLTRFDKIDAVFAINDPTAIGAELAAKQLNRSEFFLTAVDGAPDIEKSLASGNSMIKASASQDPYVMAGQALELGVEVLNGKKPAEPVVLLDPQLITADNVKDYKGWTAAR</sequence>
<organism evidence="5 6">
    <name type="scientific">Rhizobium subbaraonis</name>
    <dbReference type="NCBI Taxonomy" id="908946"/>
    <lineage>
        <taxon>Bacteria</taxon>
        <taxon>Pseudomonadati</taxon>
        <taxon>Pseudomonadota</taxon>
        <taxon>Alphaproteobacteria</taxon>
        <taxon>Hyphomicrobiales</taxon>
        <taxon>Rhizobiaceae</taxon>
        <taxon>Rhizobium/Agrobacterium group</taxon>
        <taxon>Rhizobium</taxon>
    </lineage>
</organism>
<evidence type="ECO:0000313" key="6">
    <source>
        <dbReference type="Proteomes" id="UP000219167"/>
    </source>
</evidence>